<feature type="compositionally biased region" description="Basic residues" evidence="1">
    <location>
        <begin position="1"/>
        <end position="15"/>
    </location>
</feature>
<gene>
    <name evidence="2" type="ORF">B0T19DRAFT_473480</name>
</gene>
<dbReference type="AlphaFoldDB" id="A0AAE0MHF4"/>
<dbReference type="EMBL" id="JAUEPO010000002">
    <property type="protein sequence ID" value="KAK3332627.1"/>
    <property type="molecule type" value="Genomic_DNA"/>
</dbReference>
<feature type="region of interest" description="Disordered" evidence="1">
    <location>
        <begin position="721"/>
        <end position="742"/>
    </location>
</feature>
<evidence type="ECO:0000256" key="1">
    <source>
        <dbReference type="SAM" id="MobiDB-lite"/>
    </source>
</evidence>
<feature type="region of interest" description="Disordered" evidence="1">
    <location>
        <begin position="78"/>
        <end position="112"/>
    </location>
</feature>
<proteinExistence type="predicted"/>
<feature type="region of interest" description="Disordered" evidence="1">
    <location>
        <begin position="1070"/>
        <end position="1091"/>
    </location>
</feature>
<comment type="caution">
    <text evidence="2">The sequence shown here is derived from an EMBL/GenBank/DDBJ whole genome shotgun (WGS) entry which is preliminary data.</text>
</comment>
<evidence type="ECO:0000313" key="2">
    <source>
        <dbReference type="EMBL" id="KAK3332627.1"/>
    </source>
</evidence>
<evidence type="ECO:0000313" key="3">
    <source>
        <dbReference type="Proteomes" id="UP001286456"/>
    </source>
</evidence>
<feature type="compositionally biased region" description="Basic and acidic residues" evidence="1">
    <location>
        <begin position="89"/>
        <end position="105"/>
    </location>
</feature>
<feature type="region of interest" description="Disordered" evidence="1">
    <location>
        <begin position="1"/>
        <end position="59"/>
    </location>
</feature>
<accession>A0AAE0MHF4</accession>
<feature type="region of interest" description="Disordered" evidence="1">
    <location>
        <begin position="1143"/>
        <end position="1174"/>
    </location>
</feature>
<dbReference type="Proteomes" id="UP001286456">
    <property type="component" value="Unassembled WGS sequence"/>
</dbReference>
<name>A0AAE0MHF4_9PEZI</name>
<feature type="compositionally biased region" description="Basic and acidic residues" evidence="1">
    <location>
        <begin position="725"/>
        <end position="742"/>
    </location>
</feature>
<reference evidence="2" key="1">
    <citation type="journal article" date="2023" name="Mol. Phylogenet. Evol.">
        <title>Genome-scale phylogeny and comparative genomics of the fungal order Sordariales.</title>
        <authorList>
            <person name="Hensen N."/>
            <person name="Bonometti L."/>
            <person name="Westerberg I."/>
            <person name="Brannstrom I.O."/>
            <person name="Guillou S."/>
            <person name="Cros-Aarteil S."/>
            <person name="Calhoun S."/>
            <person name="Haridas S."/>
            <person name="Kuo A."/>
            <person name="Mondo S."/>
            <person name="Pangilinan J."/>
            <person name="Riley R."/>
            <person name="LaButti K."/>
            <person name="Andreopoulos B."/>
            <person name="Lipzen A."/>
            <person name="Chen C."/>
            <person name="Yan M."/>
            <person name="Daum C."/>
            <person name="Ng V."/>
            <person name="Clum A."/>
            <person name="Steindorff A."/>
            <person name="Ohm R.A."/>
            <person name="Martin F."/>
            <person name="Silar P."/>
            <person name="Natvig D.O."/>
            <person name="Lalanne C."/>
            <person name="Gautier V."/>
            <person name="Ament-Velasquez S.L."/>
            <person name="Kruys A."/>
            <person name="Hutchinson M.I."/>
            <person name="Powell A.J."/>
            <person name="Barry K."/>
            <person name="Miller A.N."/>
            <person name="Grigoriev I.V."/>
            <person name="Debuchy R."/>
            <person name="Gladieux P."/>
            <person name="Hiltunen Thoren M."/>
            <person name="Johannesson H."/>
        </authorList>
    </citation>
    <scope>NUCLEOTIDE SEQUENCE</scope>
    <source>
        <strain evidence="2">SMH4131-1</strain>
    </source>
</reference>
<reference evidence="2" key="2">
    <citation type="submission" date="2023-06" db="EMBL/GenBank/DDBJ databases">
        <authorList>
            <consortium name="Lawrence Berkeley National Laboratory"/>
            <person name="Haridas S."/>
            <person name="Hensen N."/>
            <person name="Bonometti L."/>
            <person name="Westerberg I."/>
            <person name="Brannstrom I.O."/>
            <person name="Guillou S."/>
            <person name="Cros-Aarteil S."/>
            <person name="Calhoun S."/>
            <person name="Kuo A."/>
            <person name="Mondo S."/>
            <person name="Pangilinan J."/>
            <person name="Riley R."/>
            <person name="Labutti K."/>
            <person name="Andreopoulos B."/>
            <person name="Lipzen A."/>
            <person name="Chen C."/>
            <person name="Yanf M."/>
            <person name="Daum C."/>
            <person name="Ng V."/>
            <person name="Clum A."/>
            <person name="Steindorff A."/>
            <person name="Ohm R."/>
            <person name="Martin F."/>
            <person name="Silar P."/>
            <person name="Natvig D."/>
            <person name="Lalanne C."/>
            <person name="Gautier V."/>
            <person name="Ament-Velasquez S.L."/>
            <person name="Kruys A."/>
            <person name="Hutchinson M.I."/>
            <person name="Powell A.J."/>
            <person name="Barry K."/>
            <person name="Miller A.N."/>
            <person name="Grigoriev I.V."/>
            <person name="Debuchy R."/>
            <person name="Gladieux P."/>
            <person name="Thoren M.H."/>
            <person name="Johannesson H."/>
        </authorList>
    </citation>
    <scope>NUCLEOTIDE SEQUENCE</scope>
    <source>
        <strain evidence="2">SMH4131-1</strain>
    </source>
</reference>
<protein>
    <submittedName>
        <fullName evidence="2">Uncharacterized protein</fullName>
    </submittedName>
</protein>
<feature type="region of interest" description="Disordered" evidence="1">
    <location>
        <begin position="816"/>
        <end position="914"/>
    </location>
</feature>
<sequence>MSSRYSQRKLVRYRIKPGGPSHEGNAAPQRSGDPNMNSSDDAARQAKQAAPGGHQLINLNPTELVTDTSPDIEQAVQGVSIKHNNAISRQKDSWSTGREEDRKPDVSSFETPEQLTYGMDFDMEATQSLSYPGTLPTCTSPVAEAEKWTSPVSTVDSGYASYYLSSSLADQEQLNREGPARAYSSLANALPPNAVSQCVLTFCKDIADRLRPIVANKDWEPLSRKFPDLIQEFAVNFFLRYCLDAFHRRVASSLIRNHQEIAMQLRQNLGLEDLEHARLETYRPLREKMSLSDKMSLWTRVSNCQLEDERLGNAQPCEGASETPEKEVDDIDPVTHTTHATGFSSISTCHAYWSLLSVMIQELDQGLKESRASFDTAELIRREIVGRLINSPFCESPTGGPRTYKAAFYLPWGPVGSKYCPFPPGRELRDCVVLTCSSEDQIEASTVQEYLGREQLPGDSDPGKEFFNILETALKGISSTKESPIFVNSFLRIWTVVKDSGIVVWADGPPNFIVESGVTLAWIAAALQPSKQPQKSGFYRVPVLRHIQYPARQTSSEEQTTDEMYCPSWSITSKLEKLSAESSLRKQALYSQVPGVPPVLIKGFPITPRPEGFSGTEVTAQALFRWVTNPRLKASKARVTLEGEQTTLGLHKSTPDVLLWHVIRSASLAGCTCDISRGVFEHQDDWTLATVDELLEYRHILADCDGTRAVPTGTSLLTVPASSNRHQDTKNCGHNDVQDLPKSKTVPQSLLAPGPIARASLSSATWSPGLSLDSDVLSISDMSEDVTTDHTLSSADPLFDIIDKTTRCLLARYRSRGMDTKEQSSPRVAPRRAPDSSVSNIRQHAPSADPPPSTGSHNFIAIAPSTTTLHPSTKPTSSNRKRNRVEGAGDDDDPDEDDPPFKKPRANEPTPAATPIASRLLACPFWKHDPAKHRGCFRIKLDKISRVKQHLARKHAPGLYCEFCLAVFADRDSHGHQAHVQARSCAYRACELPGMTHQQQRELSRKSNRHASEQDQWFAIWDVIFPDRSRPASAYMDPDLSEDLCHFREFAELHGPGILAAELMMLETPTSPDTNINPLPRHERDENEPPSFMRSNLERVIAHGFTTLFEDWLASRTPSTASTYPSSSRRPSDNSVVTAATPALASSHNATPASSFAGNTTTTRGQTAPSPQRLASTQLELDCRQIHDGSQPWPGIDMSVINQDVVIHDLDPGAPPPDLFEFDQLLSGGSAEFEGWTGIVDWNAGGPEDGMAPARDDLYGTIGPLDQLPIEEGVNPAA</sequence>
<feature type="compositionally biased region" description="Polar residues" evidence="1">
    <location>
        <begin position="864"/>
        <end position="878"/>
    </location>
</feature>
<dbReference type="PANTHER" id="PTHR38166">
    <property type="entry name" value="C2H2-TYPE DOMAIN-CONTAINING PROTEIN-RELATED"/>
    <property type="match status" value="1"/>
</dbReference>
<feature type="compositionally biased region" description="Acidic residues" evidence="1">
    <location>
        <begin position="888"/>
        <end position="898"/>
    </location>
</feature>
<organism evidence="2 3">
    <name type="scientific">Cercophora scortea</name>
    <dbReference type="NCBI Taxonomy" id="314031"/>
    <lineage>
        <taxon>Eukaryota</taxon>
        <taxon>Fungi</taxon>
        <taxon>Dikarya</taxon>
        <taxon>Ascomycota</taxon>
        <taxon>Pezizomycotina</taxon>
        <taxon>Sordariomycetes</taxon>
        <taxon>Sordariomycetidae</taxon>
        <taxon>Sordariales</taxon>
        <taxon>Lasiosphaeriaceae</taxon>
        <taxon>Cercophora</taxon>
    </lineage>
</organism>
<keyword evidence="3" id="KW-1185">Reference proteome</keyword>
<dbReference type="PANTHER" id="PTHR38166:SF1">
    <property type="entry name" value="C2H2-TYPE DOMAIN-CONTAINING PROTEIN"/>
    <property type="match status" value="1"/>
</dbReference>